<accession>A0ABN9U7N2</accession>
<proteinExistence type="predicted"/>
<organism evidence="2 3">
    <name type="scientific">Prorocentrum cordatum</name>
    <dbReference type="NCBI Taxonomy" id="2364126"/>
    <lineage>
        <taxon>Eukaryota</taxon>
        <taxon>Sar</taxon>
        <taxon>Alveolata</taxon>
        <taxon>Dinophyceae</taxon>
        <taxon>Prorocentrales</taxon>
        <taxon>Prorocentraceae</taxon>
        <taxon>Prorocentrum</taxon>
    </lineage>
</organism>
<keyword evidence="3" id="KW-1185">Reference proteome</keyword>
<evidence type="ECO:0000313" key="3">
    <source>
        <dbReference type="Proteomes" id="UP001189429"/>
    </source>
</evidence>
<comment type="caution">
    <text evidence="2">The sequence shown here is derived from an EMBL/GenBank/DDBJ whole genome shotgun (WGS) entry which is preliminary data.</text>
</comment>
<gene>
    <name evidence="2" type="ORF">PCOR1329_LOCUS45785</name>
</gene>
<evidence type="ECO:0000256" key="1">
    <source>
        <dbReference type="SAM" id="Phobius"/>
    </source>
</evidence>
<protein>
    <recommendedName>
        <fullName evidence="4">DUF4234 domain-containing protein</fullName>
    </recommendedName>
</protein>
<keyword evidence="1" id="KW-0472">Membrane</keyword>
<evidence type="ECO:0008006" key="4">
    <source>
        <dbReference type="Google" id="ProtNLM"/>
    </source>
</evidence>
<reference evidence="2" key="1">
    <citation type="submission" date="2023-10" db="EMBL/GenBank/DDBJ databases">
        <authorList>
            <person name="Chen Y."/>
            <person name="Shah S."/>
            <person name="Dougan E. K."/>
            <person name="Thang M."/>
            <person name="Chan C."/>
        </authorList>
    </citation>
    <scope>NUCLEOTIDE SEQUENCE [LARGE SCALE GENOMIC DNA]</scope>
</reference>
<evidence type="ECO:0000313" key="2">
    <source>
        <dbReference type="EMBL" id="CAK0854848.1"/>
    </source>
</evidence>
<dbReference type="EMBL" id="CAUYUJ010015504">
    <property type="protein sequence ID" value="CAK0854848.1"/>
    <property type="molecule type" value="Genomic_DNA"/>
</dbReference>
<keyword evidence="1" id="KW-1133">Transmembrane helix</keyword>
<feature type="transmembrane region" description="Helical" evidence="1">
    <location>
        <begin position="41"/>
        <end position="60"/>
    </location>
</feature>
<feature type="transmembrane region" description="Helical" evidence="1">
    <location>
        <begin position="72"/>
        <end position="91"/>
    </location>
</feature>
<sequence>MWARWFCLLTFWPGVVWYLYYKLVVEDDLREYRGLGIGGSLVIYPFAAGLFAGVFGEFAYGALEGGPGDNPYAIAFYSAFAWIYLNQWFLYDKVNKLFVEAGRPAPLDTWGLFVPGWNFVTGIRQIHFLAEYPAACGESRGLPDRLRAGGLGCISWEVKF</sequence>
<keyword evidence="1" id="KW-0812">Transmembrane</keyword>
<feature type="transmembrane region" description="Helical" evidence="1">
    <location>
        <begin position="5"/>
        <end position="21"/>
    </location>
</feature>
<name>A0ABN9U7N2_9DINO</name>
<dbReference type="Proteomes" id="UP001189429">
    <property type="component" value="Unassembled WGS sequence"/>
</dbReference>